<evidence type="ECO:0000256" key="1">
    <source>
        <dbReference type="SAM" id="MobiDB-lite"/>
    </source>
</evidence>
<proteinExistence type="predicted"/>
<sequence length="208" mass="23077">MSGREGSLANSTRVPRCVQARLTQTPRVDCLSSTGPPPVSPCWVVSWARRMLPVLPQCSTATKCTPSPTFSLPSPLSIRCMTSCRSAWKKRSPPTPHVPRTRALIVAQSQEHVYSLTAVRPYVLEHHLVGKEINLTSSDPDLPSVDPRLLSLQRAVAYVLRLSGAGELLEKEERDREPDNRHELPAGGGKHSREWALFQSQLAHIRVH</sequence>
<dbReference type="Proteomes" id="UP000076738">
    <property type="component" value="Unassembled WGS sequence"/>
</dbReference>
<accession>A0A167H2X1</accession>
<name>A0A167H2X1_CALVF</name>
<dbReference type="EMBL" id="KV417327">
    <property type="protein sequence ID" value="KZO91172.1"/>
    <property type="molecule type" value="Genomic_DNA"/>
</dbReference>
<gene>
    <name evidence="2" type="ORF">CALVIDRAFT_365471</name>
</gene>
<feature type="region of interest" description="Disordered" evidence="1">
    <location>
        <begin position="170"/>
        <end position="191"/>
    </location>
</feature>
<organism evidence="2 3">
    <name type="scientific">Calocera viscosa (strain TUFC12733)</name>
    <dbReference type="NCBI Taxonomy" id="1330018"/>
    <lineage>
        <taxon>Eukaryota</taxon>
        <taxon>Fungi</taxon>
        <taxon>Dikarya</taxon>
        <taxon>Basidiomycota</taxon>
        <taxon>Agaricomycotina</taxon>
        <taxon>Dacrymycetes</taxon>
        <taxon>Dacrymycetales</taxon>
        <taxon>Dacrymycetaceae</taxon>
        <taxon>Calocera</taxon>
    </lineage>
</organism>
<feature type="compositionally biased region" description="Basic and acidic residues" evidence="1">
    <location>
        <begin position="170"/>
        <end position="184"/>
    </location>
</feature>
<dbReference type="OrthoDB" id="2104739at2759"/>
<evidence type="ECO:0000313" key="3">
    <source>
        <dbReference type="Proteomes" id="UP000076738"/>
    </source>
</evidence>
<reference evidence="2 3" key="1">
    <citation type="journal article" date="2016" name="Mol. Biol. Evol.">
        <title>Comparative Genomics of Early-Diverging Mushroom-Forming Fungi Provides Insights into the Origins of Lignocellulose Decay Capabilities.</title>
        <authorList>
            <person name="Nagy L.G."/>
            <person name="Riley R."/>
            <person name="Tritt A."/>
            <person name="Adam C."/>
            <person name="Daum C."/>
            <person name="Floudas D."/>
            <person name="Sun H."/>
            <person name="Yadav J.S."/>
            <person name="Pangilinan J."/>
            <person name="Larsson K.H."/>
            <person name="Matsuura K."/>
            <person name="Barry K."/>
            <person name="Labutti K."/>
            <person name="Kuo R."/>
            <person name="Ohm R.A."/>
            <person name="Bhattacharya S.S."/>
            <person name="Shirouzu T."/>
            <person name="Yoshinaga Y."/>
            <person name="Martin F.M."/>
            <person name="Grigoriev I.V."/>
            <person name="Hibbett D.S."/>
        </authorList>
    </citation>
    <scope>NUCLEOTIDE SEQUENCE [LARGE SCALE GENOMIC DNA]</scope>
    <source>
        <strain evidence="2 3">TUFC12733</strain>
    </source>
</reference>
<protein>
    <submittedName>
        <fullName evidence="2">Uncharacterized protein</fullName>
    </submittedName>
</protein>
<dbReference type="AlphaFoldDB" id="A0A167H2X1"/>
<keyword evidence="3" id="KW-1185">Reference proteome</keyword>
<evidence type="ECO:0000313" key="2">
    <source>
        <dbReference type="EMBL" id="KZO91172.1"/>
    </source>
</evidence>